<keyword evidence="4 6" id="KW-1133">Transmembrane helix</keyword>
<protein>
    <recommendedName>
        <fullName evidence="8">Peroxisomal membrane protein 2</fullName>
    </recommendedName>
</protein>
<keyword evidence="5 6" id="KW-0472">Membrane</keyword>
<dbReference type="PANTHER" id="PTHR11266">
    <property type="entry name" value="PEROXISOMAL MEMBRANE PROTEIN 2, PXMP2 MPV17"/>
    <property type="match status" value="1"/>
</dbReference>
<accession>W0IBI7</accession>
<evidence type="ECO:0000256" key="5">
    <source>
        <dbReference type="ARBA" id="ARBA00023136"/>
    </source>
</evidence>
<feature type="transmembrane region" description="Helical" evidence="6">
    <location>
        <begin position="172"/>
        <end position="189"/>
    </location>
</feature>
<evidence type="ECO:0000256" key="2">
    <source>
        <dbReference type="ARBA" id="ARBA00006824"/>
    </source>
</evidence>
<evidence type="ECO:0000256" key="4">
    <source>
        <dbReference type="ARBA" id="ARBA00022989"/>
    </source>
</evidence>
<comment type="subcellular location">
    <subcellularLocation>
        <location evidence="1">Membrane</location>
        <topology evidence="1">Multi-pass membrane protein</topology>
    </subcellularLocation>
</comment>
<dbReference type="GO" id="GO:0016020">
    <property type="term" value="C:membrane"/>
    <property type="evidence" value="ECO:0007669"/>
    <property type="project" value="UniProtKB-SubCell"/>
</dbReference>
<feature type="transmembrane region" description="Helical" evidence="6">
    <location>
        <begin position="111"/>
        <end position="130"/>
    </location>
</feature>
<name>W0IBI7_PROMN</name>
<feature type="transmembrane region" description="Helical" evidence="6">
    <location>
        <begin position="69"/>
        <end position="91"/>
    </location>
</feature>
<dbReference type="AlphaFoldDB" id="W0IBI7"/>
<dbReference type="EMBL" id="JN560143">
    <property type="protein sequence ID" value="AHF82093.1"/>
    <property type="molecule type" value="mRNA"/>
</dbReference>
<reference evidence="7" key="1">
    <citation type="journal article" date="2011" name="Algae">
        <title>Spliced leader sequences detected from EST data of the dinoflagellates, Cochlodinium polykrikoides and Prorocentrum minimum.</title>
        <authorList>
            <person name="Guo R."/>
            <person name="Ki J.-S."/>
        </authorList>
    </citation>
    <scope>NUCLEOTIDE SEQUENCE</scope>
    <source>
        <strain evidence="7">D-127</strain>
    </source>
</reference>
<evidence type="ECO:0000256" key="1">
    <source>
        <dbReference type="ARBA" id="ARBA00004141"/>
    </source>
</evidence>
<organism evidence="7">
    <name type="scientific">Prorocentrum minimum</name>
    <name type="common">Dinoflagellate</name>
    <name type="synonym">Exuviaella minima</name>
    <dbReference type="NCBI Taxonomy" id="39449"/>
    <lineage>
        <taxon>Eukaryota</taxon>
        <taxon>Sar</taxon>
        <taxon>Alveolata</taxon>
        <taxon>Dinophyceae</taxon>
        <taxon>Prorocentrales</taxon>
        <taxon>Prorocentraceae</taxon>
        <taxon>Prorocentrum</taxon>
    </lineage>
</organism>
<proteinExistence type="evidence at transcript level"/>
<sequence length="230" mass="25973">MAKVEKGAGTAAPLVLRVYRDSLNARPRCTNAVVSMMIAFTADISAQSMEFVRGNGLHSFVWDSERTRALCLTSALYNGLILTNWFMFMSILFPRPDLKAAFGKLALTQSLLQPFVYVPFFFLVHGLLLGQRLHQIGTELTTNYFALLFRLWTLFMPSRLLMFIIVPVKYQVLWDSVVSFLWQVVLSLFESKHGRMLGSNGGLIAEAMEFEGFGYLVARPVGVQFLPRES</sequence>
<evidence type="ECO:0000256" key="6">
    <source>
        <dbReference type="RuleBase" id="RU363053"/>
    </source>
</evidence>
<comment type="similarity">
    <text evidence="2 6">Belongs to the peroxisomal membrane protein PXMP2/4 family.</text>
</comment>
<dbReference type="PANTHER" id="PTHR11266:SF17">
    <property type="entry name" value="PROTEIN MPV17"/>
    <property type="match status" value="1"/>
</dbReference>
<feature type="transmembrane region" description="Helical" evidence="6">
    <location>
        <begin position="142"/>
        <end position="166"/>
    </location>
</feature>
<feature type="non-terminal residue" evidence="7">
    <location>
        <position position="230"/>
    </location>
</feature>
<keyword evidence="3 6" id="KW-0812">Transmembrane</keyword>
<evidence type="ECO:0000313" key="7">
    <source>
        <dbReference type="EMBL" id="AHF82093.1"/>
    </source>
</evidence>
<dbReference type="Pfam" id="PF04117">
    <property type="entry name" value="Mpv17_PMP22"/>
    <property type="match status" value="1"/>
</dbReference>
<dbReference type="GO" id="GO:0005737">
    <property type="term" value="C:cytoplasm"/>
    <property type="evidence" value="ECO:0007669"/>
    <property type="project" value="TreeGrafter"/>
</dbReference>
<dbReference type="InterPro" id="IPR007248">
    <property type="entry name" value="Mpv17_PMP22"/>
</dbReference>
<evidence type="ECO:0000256" key="3">
    <source>
        <dbReference type="ARBA" id="ARBA00022692"/>
    </source>
</evidence>
<evidence type="ECO:0008006" key="8">
    <source>
        <dbReference type="Google" id="ProtNLM"/>
    </source>
</evidence>